<proteinExistence type="predicted"/>
<comment type="caution">
    <text evidence="2">The sequence shown here is derived from an EMBL/GenBank/DDBJ whole genome shotgun (WGS) entry which is preliminary data.</text>
</comment>
<sequence length="211" mass="24132">MSDVVFEIFGWIGSILIVVSLMQARMLTFRWMNLIGSTIATAYNLIYGIWPYVAMNVAIVVINAYWLNRLYKEAKDPEVYKVIPVPSDGPYLRHVLTLYKDDIAQFAPEFSAEPADGVVRHSFLVVRGDEAVGVVAVREAGDGVGEVELDWVKPRFRNFTPGQFVYRDSHALPEAGFRQVRLTPHEMTDREYLRKAGFRTERTEWVRDLTA</sequence>
<evidence type="ECO:0000313" key="3">
    <source>
        <dbReference type="Proteomes" id="UP001172738"/>
    </source>
</evidence>
<reference evidence="2" key="1">
    <citation type="submission" date="2023-06" db="EMBL/GenBank/DDBJ databases">
        <title>SYSU T00b26.</title>
        <authorList>
            <person name="Gao L."/>
            <person name="Fang B.-Z."/>
            <person name="Li W.-J."/>
        </authorList>
    </citation>
    <scope>NUCLEOTIDE SEQUENCE</scope>
    <source>
        <strain evidence="2">SYSU T00b26</strain>
    </source>
</reference>
<evidence type="ECO:0000256" key="1">
    <source>
        <dbReference type="SAM" id="Phobius"/>
    </source>
</evidence>
<keyword evidence="1" id="KW-0812">Transmembrane</keyword>
<feature type="transmembrane region" description="Helical" evidence="1">
    <location>
        <begin position="6"/>
        <end position="24"/>
    </location>
</feature>
<gene>
    <name evidence="2" type="ORF">QQX04_04915</name>
</gene>
<dbReference type="InterPro" id="IPR016181">
    <property type="entry name" value="Acyl_CoA_acyltransferase"/>
</dbReference>
<keyword evidence="1" id="KW-1133">Transmembrane helix</keyword>
<dbReference type="Proteomes" id="UP001172738">
    <property type="component" value="Unassembled WGS sequence"/>
</dbReference>
<dbReference type="EMBL" id="JAUHPV010000002">
    <property type="protein sequence ID" value="MDN4472330.1"/>
    <property type="molecule type" value="Genomic_DNA"/>
</dbReference>
<dbReference type="SUPFAM" id="SSF55729">
    <property type="entry name" value="Acyl-CoA N-acyltransferases (Nat)"/>
    <property type="match status" value="1"/>
</dbReference>
<keyword evidence="3" id="KW-1185">Reference proteome</keyword>
<accession>A0ABT8FZL3</accession>
<organism evidence="2 3">
    <name type="scientific">Demequina zhanjiangensis</name>
    <dbReference type="NCBI Taxonomy" id="3051659"/>
    <lineage>
        <taxon>Bacteria</taxon>
        <taxon>Bacillati</taxon>
        <taxon>Actinomycetota</taxon>
        <taxon>Actinomycetes</taxon>
        <taxon>Micrococcales</taxon>
        <taxon>Demequinaceae</taxon>
        <taxon>Demequina</taxon>
    </lineage>
</organism>
<keyword evidence="1" id="KW-0472">Membrane</keyword>
<protein>
    <recommendedName>
        <fullName evidence="4">Inner membrane protein</fullName>
    </recommendedName>
</protein>
<name>A0ABT8FZL3_9MICO</name>
<evidence type="ECO:0000313" key="2">
    <source>
        <dbReference type="EMBL" id="MDN4472330.1"/>
    </source>
</evidence>
<dbReference type="RefSeq" id="WP_301126794.1">
    <property type="nucleotide sequence ID" value="NZ_JAUHPV010000002.1"/>
</dbReference>
<evidence type="ECO:0008006" key="4">
    <source>
        <dbReference type="Google" id="ProtNLM"/>
    </source>
</evidence>
<feature type="transmembrane region" description="Helical" evidence="1">
    <location>
        <begin position="45"/>
        <end position="67"/>
    </location>
</feature>